<dbReference type="RefSeq" id="WP_036634704.1">
    <property type="nucleotide sequence ID" value="NZ_JFZB01000003.1"/>
</dbReference>
<dbReference type="OrthoDB" id="9769144at2"/>
<dbReference type="AlphaFoldDB" id="A0A086Y5X6"/>
<dbReference type="eggNOG" id="COG5426">
    <property type="taxonomic scope" value="Bacteria"/>
</dbReference>
<comment type="caution">
    <text evidence="2">The sequence shown here is derived from an EMBL/GenBank/DDBJ whole genome shotgun (WGS) entry which is preliminary data.</text>
</comment>
<sequence>MNGLSVIWAPLIGMDAIRVLAVLAVLAIALAAWKRLGGWVLRALAAAVLVVALAGPMLQREARTPLSDIVFLIDDRSASQQLSDRGAQTDSAVAGLSAAVAALPNTELRRITVPDGPGDSGTRIGAALADALASEPRARIAGALVVSDGEAHDADAAPAFPAPVHLLLTGHASDWDRRLVISSAPAFGIIGEETKIRLRIADEGRVPASAGQTAELNIAVDGADPVTYTVKVGEDLEMPLTLDHGGQNVVQFSVPAAQGELTARNNSAVVQINGVRDRLRVLLVSGEPYAGERTWRNLLKSDAGVDLVHFTILRPPEKQDGTPTSELALIAFPTRELFVDKIDQFDLIIFDRYAERGILPVSYFRNIRRYVENGGALLVSAGPEFATVESLARTELGPVIPGRPTGKVLSAPFLPRPTEAGLRHPVTAGLQGAPAPEGASEVPGASHWGRWLRQVELTDTRGEVVMTGARGAPLLVLSHEGKGRVALLASDQAWLWDRGFEGGGPQLELLRRIAHWDMKEPELEEEALTAEVAPGSQQVTVTRRSMAPAVGPLEVTRPDGTKTALTMTDAGPGRHVTVFDAPEAGLYRLAQDDLRRVVAVGPASPREFERTVADATPLAGVIAASHGGVSRLEDGLPRLIAVREGRSAAGPGWIGITPRGASDVGGIGVDPVLPDWGWLALAAGLMVAAWLVEGRGRRRRAG</sequence>
<dbReference type="SUPFAM" id="SSF52317">
    <property type="entry name" value="Class I glutamine amidotransferase-like"/>
    <property type="match status" value="1"/>
</dbReference>
<dbReference type="InterPro" id="IPR029062">
    <property type="entry name" value="Class_I_gatase-like"/>
</dbReference>
<keyword evidence="1" id="KW-0812">Transmembrane</keyword>
<organism evidence="2 3">
    <name type="scientific">Paenirhodobacter enshiensis</name>
    <dbReference type="NCBI Taxonomy" id="1105367"/>
    <lineage>
        <taxon>Bacteria</taxon>
        <taxon>Pseudomonadati</taxon>
        <taxon>Pseudomonadota</taxon>
        <taxon>Alphaproteobacteria</taxon>
        <taxon>Rhodobacterales</taxon>
        <taxon>Rhodobacter group</taxon>
        <taxon>Paenirhodobacter</taxon>
    </lineage>
</organism>
<proteinExistence type="predicted"/>
<name>A0A086Y5X6_9RHOB</name>
<evidence type="ECO:0000313" key="3">
    <source>
        <dbReference type="Proteomes" id="UP000028824"/>
    </source>
</evidence>
<keyword evidence="1" id="KW-0472">Membrane</keyword>
<accession>A0A086Y5X6</accession>
<dbReference type="EMBL" id="JFZB01000003">
    <property type="protein sequence ID" value="KFI29676.1"/>
    <property type="molecule type" value="Genomic_DNA"/>
</dbReference>
<feature type="transmembrane region" description="Helical" evidence="1">
    <location>
        <begin position="6"/>
        <end position="32"/>
    </location>
</feature>
<dbReference type="STRING" id="1105367.CG50_08555"/>
<evidence type="ECO:0000256" key="1">
    <source>
        <dbReference type="SAM" id="Phobius"/>
    </source>
</evidence>
<dbReference type="PANTHER" id="PTHR37947:SF1">
    <property type="entry name" value="BLL2462 PROTEIN"/>
    <property type="match status" value="1"/>
</dbReference>
<dbReference type="Proteomes" id="UP000028824">
    <property type="component" value="Unassembled WGS sequence"/>
</dbReference>
<protein>
    <submittedName>
        <fullName evidence="2">Membrane protein</fullName>
    </submittedName>
</protein>
<feature type="transmembrane region" description="Helical" evidence="1">
    <location>
        <begin position="676"/>
        <end position="692"/>
    </location>
</feature>
<keyword evidence="3" id="KW-1185">Reference proteome</keyword>
<reference evidence="2 3" key="1">
    <citation type="submission" date="2014-03" db="EMBL/GenBank/DDBJ databases">
        <title>Genome of Paenirhodobacter enshiensis DW2-9.</title>
        <authorList>
            <person name="Wang D."/>
            <person name="Wang G."/>
        </authorList>
    </citation>
    <scope>NUCLEOTIDE SEQUENCE [LARGE SCALE GENOMIC DNA]</scope>
    <source>
        <strain evidence="2 3">DW2-9</strain>
    </source>
</reference>
<dbReference type="CDD" id="cd03143">
    <property type="entry name" value="A4_beta-galactosidase_middle_domain"/>
    <property type="match status" value="1"/>
</dbReference>
<feature type="transmembrane region" description="Helical" evidence="1">
    <location>
        <begin position="39"/>
        <end position="58"/>
    </location>
</feature>
<keyword evidence="1" id="KW-1133">Transmembrane helix</keyword>
<evidence type="ECO:0000313" key="2">
    <source>
        <dbReference type="EMBL" id="KFI29676.1"/>
    </source>
</evidence>
<gene>
    <name evidence="2" type="ORF">CG50_08555</name>
</gene>
<dbReference type="PANTHER" id="PTHR37947">
    <property type="entry name" value="BLL2462 PROTEIN"/>
    <property type="match status" value="1"/>
</dbReference>
<dbReference type="Gene3D" id="3.40.50.880">
    <property type="match status" value="1"/>
</dbReference>